<keyword evidence="4" id="KW-1185">Reference proteome</keyword>
<feature type="domain" description="RNA-editing substrate-binding complex 6 protein" evidence="2">
    <location>
        <begin position="147"/>
        <end position="384"/>
    </location>
</feature>
<evidence type="ECO:0000313" key="4">
    <source>
        <dbReference type="Proteomes" id="UP001642464"/>
    </source>
</evidence>
<feature type="compositionally biased region" description="Acidic residues" evidence="1">
    <location>
        <begin position="1337"/>
        <end position="1347"/>
    </location>
</feature>
<dbReference type="PANTHER" id="PTHR21228">
    <property type="entry name" value="FAST LEU-RICH DOMAIN-CONTAINING"/>
    <property type="match status" value="1"/>
</dbReference>
<dbReference type="InterPro" id="IPR058917">
    <property type="entry name" value="RESC6_dom"/>
</dbReference>
<name>A0ABP0KY06_9DINO</name>
<feature type="region of interest" description="Disordered" evidence="1">
    <location>
        <begin position="1228"/>
        <end position="1285"/>
    </location>
</feature>
<dbReference type="Gene3D" id="3.40.50.150">
    <property type="entry name" value="Vaccinia Virus protein VP39"/>
    <property type="match status" value="1"/>
</dbReference>
<dbReference type="PANTHER" id="PTHR21228:SF40">
    <property type="entry name" value="LD45607P"/>
    <property type="match status" value="1"/>
</dbReference>
<protein>
    <submittedName>
        <fullName evidence="3">Hemicentin-1</fullName>
    </submittedName>
</protein>
<evidence type="ECO:0000259" key="2">
    <source>
        <dbReference type="Pfam" id="PF26188"/>
    </source>
</evidence>
<feature type="region of interest" description="Disordered" evidence="1">
    <location>
        <begin position="1187"/>
        <end position="1214"/>
    </location>
</feature>
<feature type="compositionally biased region" description="Basic and acidic residues" evidence="1">
    <location>
        <begin position="1255"/>
        <end position="1285"/>
    </location>
</feature>
<accession>A0ABP0KY06</accession>
<dbReference type="InterPro" id="IPR050870">
    <property type="entry name" value="FAST_kinase"/>
</dbReference>
<dbReference type="SUPFAM" id="SSF53335">
    <property type="entry name" value="S-adenosyl-L-methionine-dependent methyltransferases"/>
    <property type="match status" value="1"/>
</dbReference>
<feature type="compositionally biased region" description="Basic and acidic residues" evidence="1">
    <location>
        <begin position="1104"/>
        <end position="1120"/>
    </location>
</feature>
<dbReference type="Pfam" id="PF26188">
    <property type="entry name" value="RESC6"/>
    <property type="match status" value="1"/>
</dbReference>
<gene>
    <name evidence="3" type="ORF">SCF082_LOCUS19487</name>
</gene>
<feature type="compositionally biased region" description="Polar residues" evidence="1">
    <location>
        <begin position="1091"/>
        <end position="1100"/>
    </location>
</feature>
<dbReference type="Proteomes" id="UP001642464">
    <property type="component" value="Unassembled WGS sequence"/>
</dbReference>
<organism evidence="3 4">
    <name type="scientific">Durusdinium trenchii</name>
    <dbReference type="NCBI Taxonomy" id="1381693"/>
    <lineage>
        <taxon>Eukaryota</taxon>
        <taxon>Sar</taxon>
        <taxon>Alveolata</taxon>
        <taxon>Dinophyceae</taxon>
        <taxon>Suessiales</taxon>
        <taxon>Symbiodiniaceae</taxon>
        <taxon>Durusdinium</taxon>
    </lineage>
</organism>
<evidence type="ECO:0000313" key="3">
    <source>
        <dbReference type="EMBL" id="CAK9031085.1"/>
    </source>
</evidence>
<proteinExistence type="predicted"/>
<dbReference type="EMBL" id="CAXAMM010013335">
    <property type="protein sequence ID" value="CAK9031085.1"/>
    <property type="molecule type" value="Genomic_DNA"/>
</dbReference>
<sequence length="1347" mass="147150">MQSFYGNFVAVPEGTAGGFCSGGSRSSSCPPARLGAVSTGGDRHSFYDSFWPIAKVAPPIFVSSVGRTESALALDRRLRACEAIPALVALLSELTHFDVGNVVIALSSGAKIADERTLLTLRFGYPAWSALLSRVHECIPVLEPRGLAMVAHSAAKLGWRDEQLARELSAAAAAKVQVLSSTDLAKICWAMSKLDLVENFEDLWQLLEKTTIRRAAEAKSVDLSMIAWAFGNACRGSQELCKEISVAARRLLDDLTTQCLANIAWVCARLEAPNRELCDAIIQKAKTMVAEFTELDVSRLCWALAKLEATDVELFESLADHAVQMGFVRRFSAQMASQLAWAFAAAKVVHVPLLEALSGYVAKHLHVMEPEQVASCAWAFGSFEALTPFSEPGLVASFISISRGGKLLNFQADEFCALAWAFAKLGLDDQELLQDLLQVSLKRAPEVDSTSLINLLGSLVALCFDGSDVLKKDFPCILEIALQRFTAESLSPNELHSVCHSLCRAGCLTDAMHLAEANDSDARLLGLFLGTAERIGSETGPFWSRLADFASTGPLRAVCLWAQSPESVLSCEMGEEDSEKGELFELGRLLSEVVQHEQSGADILQCVEEFGSSCKSLDVCLGTREAVLDELASQQPQLTLVLGGWSAGLRLAARAQEYSGHVVTLHQDPFHTAVARYITKKAGLSGSLQHMLGDLEDVLEKLLESYGESSVDMVLLQGGTDNDYLTQLQRAHKLRLWTSGRVVADHLLRKGSPLFLWTCAPHKLELVQVTDHQGADWMGLCHLPTLECPSTSGWISGLASLVTESRSAWRVQRLLHGSSGTTGHLQEKMIAFASQLGLQPSARLQGVSKRPLPVCEVGLSVAPQKVKVEQKVQESTEAKVAQGYLRTLDFKRWLTSVDPTGGCLEYLPAMQIHGTLEQIMETYLQASETTTSRILRDEFFTEHQVRQEHRIRFQRWFKDSCGAEEAQPCANPATLVTKEDTEIDLKRLSFSDWLASIDPSMALQQYLPCIQESYDTVSQIATTYTILKNGGQEKTLDLQLFDDFGVVDDEHQALFRNWFARFCGVREMADGDSLSTEDPSTPHFGPEGEVQTGTASNLPGNCSEEVKETATEVPSEKDAKVPAVALDAKMVQEEALSSPVKQLQREGHEANQQVEEVAQLVEAEHPPPGGQSPPQGNAFFDFDDLSAEPTLQKTELAENQARDGSGGMFDFDELEEIAPSAAGLKLPGDVAKEQVQEEVQAEDTKGQAVEEAGQDEQKEEMTEDTAKENDEADGNTKDDSKERIPEVEMEASNLLHQFDESIIPGNTDESGEQPAQNPETWGADVDHVETGRGGFFDFDDLDEAEAG</sequence>
<feature type="region of interest" description="Disordered" evidence="1">
    <location>
        <begin position="1301"/>
        <end position="1347"/>
    </location>
</feature>
<comment type="caution">
    <text evidence="3">The sequence shown here is derived from an EMBL/GenBank/DDBJ whole genome shotgun (WGS) entry which is preliminary data.</text>
</comment>
<evidence type="ECO:0000256" key="1">
    <source>
        <dbReference type="SAM" id="MobiDB-lite"/>
    </source>
</evidence>
<feature type="region of interest" description="Disordered" evidence="1">
    <location>
        <begin position="1070"/>
        <end position="1120"/>
    </location>
</feature>
<dbReference type="InterPro" id="IPR029063">
    <property type="entry name" value="SAM-dependent_MTases_sf"/>
</dbReference>
<reference evidence="3 4" key="1">
    <citation type="submission" date="2024-02" db="EMBL/GenBank/DDBJ databases">
        <authorList>
            <person name="Chen Y."/>
            <person name="Shah S."/>
            <person name="Dougan E. K."/>
            <person name="Thang M."/>
            <person name="Chan C."/>
        </authorList>
    </citation>
    <scope>NUCLEOTIDE SEQUENCE [LARGE SCALE GENOMIC DNA]</scope>
</reference>